<dbReference type="Proteomes" id="UP000693738">
    <property type="component" value="Unassembled WGS sequence"/>
</dbReference>
<evidence type="ECO:0008006" key="4">
    <source>
        <dbReference type="Google" id="ProtNLM"/>
    </source>
</evidence>
<dbReference type="EMBL" id="CAJSTJ010000125">
    <property type="protein sequence ID" value="CAG7558589.1"/>
    <property type="molecule type" value="Genomic_DNA"/>
</dbReference>
<feature type="region of interest" description="Disordered" evidence="1">
    <location>
        <begin position="1"/>
        <end position="31"/>
    </location>
</feature>
<sequence>MVFQTFMTRSSETPQRDKAPNLEQSQQMSGSSSGKIVVLNGFPGTGKLTILKHLQKYLPTETCLLDNHLLIDPVVAVIPDRSDRHHELRRSVRAPIFEELAHRAKQGHTILMTACLAADSPRDETVFREHLDIARKAQVPIYWINVHCHRNVLEQRVSTPERQQGSKTKLTDVDILWGILEKHSLLEPSNDGEGGVSLVFESMDVSGEVETSVICLLNIITSTKAVAEGN</sequence>
<dbReference type="AlphaFoldDB" id="A0A8J2IR85"/>
<name>A0A8J2IR85_FUSEQ</name>
<comment type="caution">
    <text evidence="2">The sequence shown here is derived from an EMBL/GenBank/DDBJ whole genome shotgun (WGS) entry which is preliminary data.</text>
</comment>
<organism evidence="2 3">
    <name type="scientific">Fusarium equiseti</name>
    <name type="common">Fusarium scirpi</name>
    <dbReference type="NCBI Taxonomy" id="61235"/>
    <lineage>
        <taxon>Eukaryota</taxon>
        <taxon>Fungi</taxon>
        <taxon>Dikarya</taxon>
        <taxon>Ascomycota</taxon>
        <taxon>Pezizomycotina</taxon>
        <taxon>Sordariomycetes</taxon>
        <taxon>Hypocreomycetidae</taxon>
        <taxon>Hypocreales</taxon>
        <taxon>Nectriaceae</taxon>
        <taxon>Fusarium</taxon>
        <taxon>Fusarium incarnatum-equiseti species complex</taxon>
    </lineage>
</organism>
<feature type="compositionally biased region" description="Polar residues" evidence="1">
    <location>
        <begin position="1"/>
        <end position="13"/>
    </location>
</feature>
<protein>
    <recommendedName>
        <fullName evidence="4">Chloramphenicol phosphotransferase-like protein</fullName>
    </recommendedName>
</protein>
<proteinExistence type="predicted"/>
<evidence type="ECO:0000313" key="2">
    <source>
        <dbReference type="EMBL" id="CAG7558589.1"/>
    </source>
</evidence>
<accession>A0A8J2IR85</accession>
<dbReference type="Pfam" id="PF07931">
    <property type="entry name" value="CPT"/>
    <property type="match status" value="1"/>
</dbReference>
<evidence type="ECO:0000313" key="3">
    <source>
        <dbReference type="Proteomes" id="UP000693738"/>
    </source>
</evidence>
<evidence type="ECO:0000256" key="1">
    <source>
        <dbReference type="SAM" id="MobiDB-lite"/>
    </source>
</evidence>
<reference evidence="2" key="1">
    <citation type="submission" date="2021-05" db="EMBL/GenBank/DDBJ databases">
        <authorList>
            <person name="Khan N."/>
        </authorList>
    </citation>
    <scope>NUCLEOTIDE SEQUENCE</scope>
</reference>
<gene>
    <name evidence="2" type="ORF">FEQUK3_LOCUS4261</name>
</gene>